<name>A0A914UPR0_9BILA</name>
<evidence type="ECO:0000313" key="1">
    <source>
        <dbReference type="Proteomes" id="UP000887566"/>
    </source>
</evidence>
<proteinExistence type="predicted"/>
<dbReference type="AlphaFoldDB" id="A0A914UPR0"/>
<accession>A0A914UPR0</accession>
<evidence type="ECO:0000313" key="2">
    <source>
        <dbReference type="WBParaSite" id="PSAMB.scaffold11275size3470.g34013.t1"/>
    </source>
</evidence>
<dbReference type="WBParaSite" id="PSAMB.scaffold11275size3470.g34013.t1">
    <property type="protein sequence ID" value="PSAMB.scaffold11275size3470.g34013.t1"/>
    <property type="gene ID" value="PSAMB.scaffold11275size3470.g34013"/>
</dbReference>
<dbReference type="Proteomes" id="UP000887566">
    <property type="component" value="Unplaced"/>
</dbReference>
<reference evidence="2" key="1">
    <citation type="submission" date="2022-11" db="UniProtKB">
        <authorList>
            <consortium name="WormBaseParasite"/>
        </authorList>
    </citation>
    <scope>IDENTIFICATION</scope>
</reference>
<sequence>GCLVLAPPRLSPLFSLADIGFLSAEYADADGQIRVGEVNKKAD</sequence>
<keyword evidence="1" id="KW-1185">Reference proteome</keyword>
<protein>
    <submittedName>
        <fullName evidence="2">Uncharacterized protein</fullName>
    </submittedName>
</protein>
<organism evidence="1 2">
    <name type="scientific">Plectus sambesii</name>
    <dbReference type="NCBI Taxonomy" id="2011161"/>
    <lineage>
        <taxon>Eukaryota</taxon>
        <taxon>Metazoa</taxon>
        <taxon>Ecdysozoa</taxon>
        <taxon>Nematoda</taxon>
        <taxon>Chromadorea</taxon>
        <taxon>Plectida</taxon>
        <taxon>Plectina</taxon>
        <taxon>Plectoidea</taxon>
        <taxon>Plectidae</taxon>
        <taxon>Plectus</taxon>
    </lineage>
</organism>